<comment type="caution">
    <text evidence="2">The sequence shown here is derived from an EMBL/GenBank/DDBJ whole genome shotgun (WGS) entry which is preliminary data.</text>
</comment>
<dbReference type="AlphaFoldDB" id="A0A8H9IKJ8"/>
<gene>
    <name evidence="2" type="ORF">GCM10011274_43700</name>
</gene>
<dbReference type="InterPro" id="IPR045632">
    <property type="entry name" value="DUF6314"/>
</dbReference>
<reference evidence="2" key="1">
    <citation type="journal article" date="2014" name="Int. J. Syst. Evol. Microbiol.">
        <title>Complete genome sequence of Corynebacterium casei LMG S-19264T (=DSM 44701T), isolated from a smear-ripened cheese.</title>
        <authorList>
            <consortium name="US DOE Joint Genome Institute (JGI-PGF)"/>
            <person name="Walter F."/>
            <person name="Albersmeier A."/>
            <person name="Kalinowski J."/>
            <person name="Ruckert C."/>
        </authorList>
    </citation>
    <scope>NUCLEOTIDE SEQUENCE</scope>
    <source>
        <strain evidence="2">KCTC 32337</strain>
    </source>
</reference>
<protein>
    <recommendedName>
        <fullName evidence="1">DUF6314 domain-containing protein</fullName>
    </recommendedName>
</protein>
<dbReference type="EMBL" id="BMZC01000018">
    <property type="protein sequence ID" value="GGZ81083.1"/>
    <property type="molecule type" value="Genomic_DNA"/>
</dbReference>
<evidence type="ECO:0000259" key="1">
    <source>
        <dbReference type="Pfam" id="PF19834"/>
    </source>
</evidence>
<accession>A0A8H9IKJ8</accession>
<reference evidence="2" key="2">
    <citation type="submission" date="2020-09" db="EMBL/GenBank/DDBJ databases">
        <authorList>
            <person name="Sun Q."/>
            <person name="Kim S."/>
        </authorList>
    </citation>
    <scope>NUCLEOTIDE SEQUENCE</scope>
    <source>
        <strain evidence="2">KCTC 32337</strain>
    </source>
</reference>
<feature type="domain" description="DUF6314" evidence="1">
    <location>
        <begin position="27"/>
        <end position="153"/>
    </location>
</feature>
<proteinExistence type="predicted"/>
<dbReference type="RefSeq" id="WP_191867232.1">
    <property type="nucleotide sequence ID" value="NZ_BMZC01000018.1"/>
</dbReference>
<dbReference type="Pfam" id="PF19834">
    <property type="entry name" value="DUF6314"/>
    <property type="match status" value="1"/>
</dbReference>
<organism evidence="2 3">
    <name type="scientific">Paraglaciecola chathamensis</name>
    <dbReference type="NCBI Taxonomy" id="368405"/>
    <lineage>
        <taxon>Bacteria</taxon>
        <taxon>Pseudomonadati</taxon>
        <taxon>Pseudomonadota</taxon>
        <taxon>Gammaproteobacteria</taxon>
        <taxon>Alteromonadales</taxon>
        <taxon>Alteromonadaceae</taxon>
        <taxon>Paraglaciecola</taxon>
    </lineage>
</organism>
<sequence length="154" mass="17984">MVNRNNSKTQDPKTVAMNQHPSCLTDFVGAWQLSRQILQQRGETFSFEGLANFSWSDSELIYHESGVVTAPDGRELQAQRSYFWQQTGGKLAVLFDDRRFFHSFSAADPNAQHLCGDDHYVVNYNFDHWPLWESRWQVTGPRKDYKMISVYRRS</sequence>
<dbReference type="Proteomes" id="UP000622604">
    <property type="component" value="Unassembled WGS sequence"/>
</dbReference>
<name>A0A8H9IKJ8_9ALTE</name>
<evidence type="ECO:0000313" key="3">
    <source>
        <dbReference type="Proteomes" id="UP000622604"/>
    </source>
</evidence>
<evidence type="ECO:0000313" key="2">
    <source>
        <dbReference type="EMBL" id="GGZ81083.1"/>
    </source>
</evidence>